<dbReference type="AlphaFoldDB" id="A0A5N6ZEN9"/>
<dbReference type="Proteomes" id="UP000327118">
    <property type="component" value="Unassembled WGS sequence"/>
</dbReference>
<keyword evidence="3" id="KW-1185">Reference proteome</keyword>
<protein>
    <submittedName>
        <fullName evidence="2">Uncharacterized protein</fullName>
    </submittedName>
</protein>
<sequence length="203" mass="23621">MHIFKRAGNAACDRLFHAWYHQAREEARNLEHALQEAHQGKIAAEEQCRRLKEQLAEQEQQKNLEISQANNQVYQLTRQVHSLKFCPNPLDDDHVSRTMKRLVYLLDIWIKSNFKDGSRLNALTLASIETEVKFLEGVDEPQNIHQRLALIQAIVSWHIHNRIFSWFVLGAPHPAMDEDWRTVGTEISQICTLAFIFMVLIIS</sequence>
<name>A0A5N6ZEN9_9EURO</name>
<proteinExistence type="predicted"/>
<evidence type="ECO:0000256" key="1">
    <source>
        <dbReference type="SAM" id="Coils"/>
    </source>
</evidence>
<keyword evidence="1" id="KW-0175">Coiled coil</keyword>
<reference evidence="3" key="1">
    <citation type="submission" date="2019-04" db="EMBL/GenBank/DDBJ databases">
        <title>Friends and foes A comparative genomics studyof 23 Aspergillus species from section Flavi.</title>
        <authorList>
            <consortium name="DOE Joint Genome Institute"/>
            <person name="Kjaerbolling I."/>
            <person name="Vesth T."/>
            <person name="Frisvad J.C."/>
            <person name="Nybo J.L."/>
            <person name="Theobald S."/>
            <person name="Kildgaard S."/>
            <person name="Isbrandt T."/>
            <person name="Kuo A."/>
            <person name="Sato A."/>
            <person name="Lyhne E.K."/>
            <person name="Kogle M.E."/>
            <person name="Wiebenga A."/>
            <person name="Kun R.S."/>
            <person name="Lubbers R.J."/>
            <person name="Makela M.R."/>
            <person name="Barry K."/>
            <person name="Chovatia M."/>
            <person name="Clum A."/>
            <person name="Daum C."/>
            <person name="Haridas S."/>
            <person name="He G."/>
            <person name="LaButti K."/>
            <person name="Lipzen A."/>
            <person name="Mondo S."/>
            <person name="Riley R."/>
            <person name="Salamov A."/>
            <person name="Simmons B.A."/>
            <person name="Magnuson J.K."/>
            <person name="Henrissat B."/>
            <person name="Mortensen U.H."/>
            <person name="Larsen T.O."/>
            <person name="Devries R.P."/>
            <person name="Grigoriev I.V."/>
            <person name="Machida M."/>
            <person name="Baker S.E."/>
            <person name="Andersen M.R."/>
        </authorList>
    </citation>
    <scope>NUCLEOTIDE SEQUENCE [LARGE SCALE GENOMIC DNA]</scope>
    <source>
        <strain evidence="3">CBS 553.77</strain>
    </source>
</reference>
<dbReference type="EMBL" id="ML739042">
    <property type="protein sequence ID" value="KAE8356131.1"/>
    <property type="molecule type" value="Genomic_DNA"/>
</dbReference>
<feature type="coiled-coil region" evidence="1">
    <location>
        <begin position="20"/>
        <end position="72"/>
    </location>
</feature>
<dbReference type="OrthoDB" id="4501024at2759"/>
<gene>
    <name evidence="2" type="ORF">BDV28DRAFT_145475</name>
</gene>
<accession>A0A5N6ZEN9</accession>
<evidence type="ECO:0000313" key="3">
    <source>
        <dbReference type="Proteomes" id="UP000327118"/>
    </source>
</evidence>
<organism evidence="2 3">
    <name type="scientific">Aspergillus coremiiformis</name>
    <dbReference type="NCBI Taxonomy" id="138285"/>
    <lineage>
        <taxon>Eukaryota</taxon>
        <taxon>Fungi</taxon>
        <taxon>Dikarya</taxon>
        <taxon>Ascomycota</taxon>
        <taxon>Pezizomycotina</taxon>
        <taxon>Eurotiomycetes</taxon>
        <taxon>Eurotiomycetidae</taxon>
        <taxon>Eurotiales</taxon>
        <taxon>Aspergillaceae</taxon>
        <taxon>Aspergillus</taxon>
        <taxon>Aspergillus subgen. Circumdati</taxon>
    </lineage>
</organism>
<evidence type="ECO:0000313" key="2">
    <source>
        <dbReference type="EMBL" id="KAE8356131.1"/>
    </source>
</evidence>